<proteinExistence type="predicted"/>
<dbReference type="AlphaFoldDB" id="A0A090QEW1"/>
<name>A0A090QEW1_NONUL</name>
<sequence>MNELVNYLIKNQLREFNILTLKDDFSPLDLADQARSLIEIGLLKINWKSGDAVFITDLETAFRERKELKKNVLGTPKYMKSKKIDVNKPLIQNEKGELEDGV</sequence>
<reference evidence="1 2" key="1">
    <citation type="journal article" date="2014" name="Genome Announc.">
        <title>Draft Genome Sequences of Marine Flavobacterium Nonlabens Strains NR17, NR24, NR27, NR32, NR33, and Ara13.</title>
        <authorList>
            <person name="Nakanishi M."/>
            <person name="Meirelles P."/>
            <person name="Suzuki R."/>
            <person name="Takatani N."/>
            <person name="Mino S."/>
            <person name="Suda W."/>
            <person name="Oshima K."/>
            <person name="Hattori M."/>
            <person name="Ohkuma M."/>
            <person name="Hosokawa M."/>
            <person name="Miyashita K."/>
            <person name="Thompson F.L."/>
            <person name="Niwa A."/>
            <person name="Sawabe T."/>
            <person name="Sawabe T."/>
        </authorList>
    </citation>
    <scope>NUCLEOTIDE SEQUENCE [LARGE SCALE GENOMIC DNA]</scope>
    <source>
        <strain evidence="2">JCM19314</strain>
    </source>
</reference>
<evidence type="ECO:0000313" key="1">
    <source>
        <dbReference type="EMBL" id="GAL00778.1"/>
    </source>
</evidence>
<accession>A0A090QEW1</accession>
<protein>
    <submittedName>
        <fullName evidence="1">Uncharacterized protein</fullName>
    </submittedName>
</protein>
<comment type="caution">
    <text evidence="1">The sequence shown here is derived from an EMBL/GenBank/DDBJ whole genome shotgun (WGS) entry which is preliminary data.</text>
</comment>
<dbReference type="Proteomes" id="UP000029226">
    <property type="component" value="Unassembled WGS sequence"/>
</dbReference>
<organism evidence="1 2">
    <name type="scientific">Nonlabens ulvanivorans</name>
    <name type="common">Persicivirga ulvanivorans</name>
    <dbReference type="NCBI Taxonomy" id="906888"/>
    <lineage>
        <taxon>Bacteria</taxon>
        <taxon>Pseudomonadati</taxon>
        <taxon>Bacteroidota</taxon>
        <taxon>Flavobacteriia</taxon>
        <taxon>Flavobacteriales</taxon>
        <taxon>Flavobacteriaceae</taxon>
        <taxon>Nonlabens</taxon>
    </lineage>
</organism>
<gene>
    <name evidence="1" type="ORF">JCM19314_1815</name>
</gene>
<evidence type="ECO:0000313" key="2">
    <source>
        <dbReference type="Proteomes" id="UP000029226"/>
    </source>
</evidence>
<dbReference type="EMBL" id="BBMM01000006">
    <property type="protein sequence ID" value="GAL00778.1"/>
    <property type="molecule type" value="Genomic_DNA"/>
</dbReference>